<dbReference type="EMBL" id="JBJKBG010000004">
    <property type="protein sequence ID" value="KAL3742400.1"/>
    <property type="molecule type" value="Genomic_DNA"/>
</dbReference>
<evidence type="ECO:0000313" key="2">
    <source>
        <dbReference type="EMBL" id="KAL3742400.1"/>
    </source>
</evidence>
<evidence type="ECO:0000313" key="3">
    <source>
        <dbReference type="Proteomes" id="UP001634007"/>
    </source>
</evidence>
<keyword evidence="3" id="KW-1185">Reference proteome</keyword>
<reference evidence="2 3" key="1">
    <citation type="submission" date="2024-11" db="EMBL/GenBank/DDBJ databases">
        <title>Chromosome-level genome assembly of Eucalyptus globulus Labill. provides insights into its genome evolution.</title>
        <authorList>
            <person name="Li X."/>
        </authorList>
    </citation>
    <scope>NUCLEOTIDE SEQUENCE [LARGE SCALE GENOMIC DNA]</scope>
    <source>
        <strain evidence="2">CL2024</strain>
        <tissue evidence="2">Fresh tender leaves</tissue>
    </source>
</reference>
<comment type="caution">
    <text evidence="2">The sequence shown here is derived from an EMBL/GenBank/DDBJ whole genome shotgun (WGS) entry which is preliminary data.</text>
</comment>
<protein>
    <recommendedName>
        <fullName evidence="4">Pectinesterase inhibitor domain-containing protein</fullName>
    </recommendedName>
</protein>
<organism evidence="2 3">
    <name type="scientific">Eucalyptus globulus</name>
    <name type="common">Tasmanian blue gum</name>
    <dbReference type="NCBI Taxonomy" id="34317"/>
    <lineage>
        <taxon>Eukaryota</taxon>
        <taxon>Viridiplantae</taxon>
        <taxon>Streptophyta</taxon>
        <taxon>Embryophyta</taxon>
        <taxon>Tracheophyta</taxon>
        <taxon>Spermatophyta</taxon>
        <taxon>Magnoliopsida</taxon>
        <taxon>eudicotyledons</taxon>
        <taxon>Gunneridae</taxon>
        <taxon>Pentapetalae</taxon>
        <taxon>rosids</taxon>
        <taxon>malvids</taxon>
        <taxon>Myrtales</taxon>
        <taxon>Myrtaceae</taxon>
        <taxon>Myrtoideae</taxon>
        <taxon>Eucalypteae</taxon>
        <taxon>Eucalyptus</taxon>
    </lineage>
</organism>
<dbReference type="InterPro" id="IPR035513">
    <property type="entry name" value="Invertase/methylesterase_inhib"/>
</dbReference>
<name>A0ABD3KRG8_EUCGL</name>
<feature type="chain" id="PRO_5044830956" description="Pectinesterase inhibitor domain-containing protein" evidence="1">
    <location>
        <begin position="24"/>
        <end position="172"/>
    </location>
</feature>
<evidence type="ECO:0000256" key="1">
    <source>
        <dbReference type="SAM" id="SignalP"/>
    </source>
</evidence>
<evidence type="ECO:0008006" key="4">
    <source>
        <dbReference type="Google" id="ProtNLM"/>
    </source>
</evidence>
<sequence>MATSSALLFCNLAFVILLASIAAQSPHIAATDSRLVNRVCKQTPDYKFCGSTSASKQPTAFCITSLCSDPHAPDADDYTSAHITFGPSEHQYIQQRRNDYEKVALKCEKALGDLDLQSFFGSADLAMIAGKGTNNCKSAFRRSPSSMSDNNRDLKGFSKTCVAMANLFAMQD</sequence>
<dbReference type="AlphaFoldDB" id="A0ABD3KRG8"/>
<keyword evidence="1" id="KW-0732">Signal</keyword>
<dbReference type="SUPFAM" id="SSF101148">
    <property type="entry name" value="Plant invertase/pectin methylesterase inhibitor"/>
    <property type="match status" value="1"/>
</dbReference>
<dbReference type="Proteomes" id="UP001634007">
    <property type="component" value="Unassembled WGS sequence"/>
</dbReference>
<accession>A0ABD3KRG8</accession>
<dbReference type="Gene3D" id="1.20.140.40">
    <property type="entry name" value="Invertase/pectin methylesterase inhibitor family protein"/>
    <property type="match status" value="1"/>
</dbReference>
<feature type="signal peptide" evidence="1">
    <location>
        <begin position="1"/>
        <end position="23"/>
    </location>
</feature>
<proteinExistence type="predicted"/>
<gene>
    <name evidence="2" type="ORF">ACJRO7_017815</name>
</gene>